<dbReference type="Pfam" id="PF07992">
    <property type="entry name" value="Pyr_redox_2"/>
    <property type="match status" value="1"/>
</dbReference>
<keyword evidence="4" id="KW-0274">FAD</keyword>
<feature type="domain" description="FAD/NAD(P)-binding" evidence="6">
    <location>
        <begin position="1"/>
        <end position="269"/>
    </location>
</feature>
<evidence type="ECO:0000256" key="4">
    <source>
        <dbReference type="ARBA" id="ARBA00022827"/>
    </source>
</evidence>
<dbReference type="EMBL" id="DUJO01000020">
    <property type="protein sequence ID" value="HII73774.1"/>
    <property type="molecule type" value="Genomic_DNA"/>
</dbReference>
<organism evidence="7 8">
    <name type="scientific">Sulfurisphaera tokodaii</name>
    <dbReference type="NCBI Taxonomy" id="111955"/>
    <lineage>
        <taxon>Archaea</taxon>
        <taxon>Thermoproteota</taxon>
        <taxon>Thermoprotei</taxon>
        <taxon>Sulfolobales</taxon>
        <taxon>Sulfolobaceae</taxon>
        <taxon>Sulfurisphaera</taxon>
    </lineage>
</organism>
<dbReference type="OMA" id="YRMSCQA"/>
<accession>A0A832WSX9</accession>
<comment type="caution">
    <text evidence="7">The sequence shown here is derived from an EMBL/GenBank/DDBJ whole genome shotgun (WGS) entry which is preliminary data.</text>
</comment>
<dbReference type="RefSeq" id="WP_010980658.1">
    <property type="nucleotide sequence ID" value="NZ_BAABQO010000009.1"/>
</dbReference>
<name>A0A832WSX9_9CREN</name>
<evidence type="ECO:0000313" key="7">
    <source>
        <dbReference type="EMBL" id="HII73774.1"/>
    </source>
</evidence>
<dbReference type="InterPro" id="IPR023753">
    <property type="entry name" value="FAD/NAD-binding_dom"/>
</dbReference>
<sequence>MKVVILGGGFAGISAKLSYPNSILIDENDFVVNTPKLVEVIENVDLEISHALIHRKVDLKAKVLKVDFKEKEVITTEGKVKFDKLIISLGYEQDLSKIKGAEKYAIGFTIQNIEKIRKFREGSTVTILGGGALGIELAGALKKRGFNVNLIEAEKRLVPYLSSNFSTEVQKALEELGVNIILNGKVDEVKENEVITSQGVIKTDYTIFSAGFSGPKIIKELGLTNKNNRMLVDEYLRSVDYDFVYGAGDCANFKNGFIPQSAQVASQAGSVAIKNAVEDDNIVFKPNQKAIVLKVGDEYIGLFKDSVIKGALSKLVKIYAINSFENKISRLNTLPFHYLQI</sequence>
<evidence type="ECO:0000256" key="3">
    <source>
        <dbReference type="ARBA" id="ARBA00022630"/>
    </source>
</evidence>
<evidence type="ECO:0000313" key="8">
    <source>
        <dbReference type="Proteomes" id="UP000646844"/>
    </source>
</evidence>
<comment type="similarity">
    <text evidence="2">Belongs to the NADH dehydrogenase family.</text>
</comment>
<evidence type="ECO:0000256" key="2">
    <source>
        <dbReference type="ARBA" id="ARBA00005272"/>
    </source>
</evidence>
<evidence type="ECO:0000259" key="6">
    <source>
        <dbReference type="Pfam" id="PF07992"/>
    </source>
</evidence>
<reference evidence="7" key="1">
    <citation type="journal article" date="2020" name="bioRxiv">
        <title>A rank-normalized archaeal taxonomy based on genome phylogeny resolves widespread incomplete and uneven classifications.</title>
        <authorList>
            <person name="Rinke C."/>
            <person name="Chuvochina M."/>
            <person name="Mussig A.J."/>
            <person name="Chaumeil P.-A."/>
            <person name="Waite D.W."/>
            <person name="Whitman W.B."/>
            <person name="Parks D.H."/>
            <person name="Hugenholtz P."/>
        </authorList>
    </citation>
    <scope>NUCLEOTIDE SEQUENCE</scope>
    <source>
        <strain evidence="7">UBA8838</strain>
    </source>
</reference>
<dbReference type="Proteomes" id="UP000646844">
    <property type="component" value="Unassembled WGS sequence"/>
</dbReference>
<dbReference type="InterPro" id="IPR036188">
    <property type="entry name" value="FAD/NAD-bd_sf"/>
</dbReference>
<dbReference type="PANTHER" id="PTHR42913:SF3">
    <property type="entry name" value="64 KDA MITOCHONDRIAL NADH DEHYDROGENASE (EUROFUNG)"/>
    <property type="match status" value="1"/>
</dbReference>
<dbReference type="GO" id="GO:0003955">
    <property type="term" value="F:NAD(P)H dehydrogenase (quinone) activity"/>
    <property type="evidence" value="ECO:0007669"/>
    <property type="project" value="TreeGrafter"/>
</dbReference>
<dbReference type="PRINTS" id="PR00469">
    <property type="entry name" value="PNDRDTASEII"/>
</dbReference>
<proteinExistence type="inferred from homology"/>
<dbReference type="InterPro" id="IPR051169">
    <property type="entry name" value="NADH-Q_oxidoreductase"/>
</dbReference>
<protein>
    <submittedName>
        <fullName evidence="7">FAD-dependent oxidoreductase</fullName>
    </submittedName>
</protein>
<dbReference type="PRINTS" id="PR00368">
    <property type="entry name" value="FADPNR"/>
</dbReference>
<evidence type="ECO:0000256" key="5">
    <source>
        <dbReference type="ARBA" id="ARBA00023002"/>
    </source>
</evidence>
<comment type="cofactor">
    <cofactor evidence="1">
        <name>FAD</name>
        <dbReference type="ChEBI" id="CHEBI:57692"/>
    </cofactor>
</comment>
<dbReference type="PANTHER" id="PTHR42913">
    <property type="entry name" value="APOPTOSIS-INDUCING FACTOR 1"/>
    <property type="match status" value="1"/>
</dbReference>
<dbReference type="GeneID" id="1460657"/>
<dbReference type="Gene3D" id="3.50.50.100">
    <property type="match status" value="1"/>
</dbReference>
<evidence type="ECO:0000256" key="1">
    <source>
        <dbReference type="ARBA" id="ARBA00001974"/>
    </source>
</evidence>
<dbReference type="SUPFAM" id="SSF51905">
    <property type="entry name" value="FAD/NAD(P)-binding domain"/>
    <property type="match status" value="1"/>
</dbReference>
<gene>
    <name evidence="7" type="ORF">HA332_05180</name>
</gene>
<dbReference type="AlphaFoldDB" id="A0A832WSX9"/>
<dbReference type="GO" id="GO:0019646">
    <property type="term" value="P:aerobic electron transport chain"/>
    <property type="evidence" value="ECO:0007669"/>
    <property type="project" value="TreeGrafter"/>
</dbReference>
<keyword evidence="5" id="KW-0560">Oxidoreductase</keyword>
<keyword evidence="3" id="KW-0285">Flavoprotein</keyword>